<evidence type="ECO:0000256" key="1">
    <source>
        <dbReference type="ARBA" id="ARBA00002053"/>
    </source>
</evidence>
<evidence type="ECO:0000256" key="3">
    <source>
        <dbReference type="ARBA" id="ARBA00011245"/>
    </source>
</evidence>
<name>A0A4S8MPM0_DENBC</name>
<evidence type="ECO:0000256" key="2">
    <source>
        <dbReference type="ARBA" id="ARBA00006370"/>
    </source>
</evidence>
<dbReference type="InterPro" id="IPR014756">
    <property type="entry name" value="Ig_E-set"/>
</dbReference>
<feature type="signal peptide" evidence="8">
    <location>
        <begin position="1"/>
        <end position="18"/>
    </location>
</feature>
<dbReference type="AlphaFoldDB" id="A0A4S8MPM0"/>
<proteinExistence type="inferred from homology"/>
<comment type="subunit">
    <text evidence="3">Monomer.</text>
</comment>
<dbReference type="FunFam" id="2.70.220.10:FF:000004">
    <property type="entry name" value="Related to phosphatidylglycerol/phosphatidylinositol transfer protein"/>
    <property type="match status" value="1"/>
</dbReference>
<dbReference type="OrthoDB" id="6409159at2759"/>
<dbReference type="InterPro" id="IPR003172">
    <property type="entry name" value="ML_dom"/>
</dbReference>
<comment type="similarity">
    <text evidence="2">Belongs to the NPC2 family.</text>
</comment>
<keyword evidence="11" id="KW-1185">Reference proteome</keyword>
<keyword evidence="7" id="KW-0445">Lipid transport</keyword>
<dbReference type="PANTHER" id="PTHR11306:SF0">
    <property type="entry name" value="PHOSPHATIDYLGLYCEROL_PHOSPHATIDYLINOSITOL TRANSFER PROTEIN"/>
    <property type="match status" value="1"/>
</dbReference>
<protein>
    <recommendedName>
        <fullName evidence="4">Phosphatidylglycerol/phosphatidylinositol transfer protein</fullName>
    </recommendedName>
</protein>
<keyword evidence="5" id="KW-0813">Transport</keyword>
<feature type="chain" id="PRO_5020384086" description="Phosphatidylglycerol/phosphatidylinositol transfer protein" evidence="8">
    <location>
        <begin position="19"/>
        <end position="169"/>
    </location>
</feature>
<sequence length="169" mass="18337">MLRLYLLAAFCFFGVVSANAAEQIAMQSEAPVHAAAGWEWDDCGEPTDAIQVKSIKVSPDPPRPGEDMTVTVEGTALETIEAGASADVTVKLGLIKILSKTFDVCEEASKANASIQCPVEQGDHKVIQTVALPKEIPPAKFKVHVDGYTHKDDPMLCLDLTIDFMKHLW</sequence>
<dbReference type="Pfam" id="PF02221">
    <property type="entry name" value="E1_DerP2_DerF2"/>
    <property type="match status" value="1"/>
</dbReference>
<keyword evidence="6 8" id="KW-0732">Signal</keyword>
<dbReference type="InterPro" id="IPR039670">
    <property type="entry name" value="NPC2-like"/>
</dbReference>
<dbReference type="InterPro" id="IPR036846">
    <property type="entry name" value="GM2-AP_sf"/>
</dbReference>
<evidence type="ECO:0000256" key="4">
    <source>
        <dbReference type="ARBA" id="ARBA00016056"/>
    </source>
</evidence>
<dbReference type="Gene3D" id="2.70.220.10">
    <property type="entry name" value="Ganglioside GM2 activator"/>
    <property type="match status" value="1"/>
</dbReference>
<accession>A0A4S8MPM0</accession>
<dbReference type="GO" id="GO:0032366">
    <property type="term" value="P:intracellular sterol transport"/>
    <property type="evidence" value="ECO:0007669"/>
    <property type="project" value="InterPro"/>
</dbReference>
<evidence type="ECO:0000313" key="10">
    <source>
        <dbReference type="EMBL" id="THV04865.1"/>
    </source>
</evidence>
<gene>
    <name evidence="10" type="ORF">K435DRAFT_961594</name>
</gene>
<evidence type="ECO:0000259" key="9">
    <source>
        <dbReference type="SMART" id="SM00737"/>
    </source>
</evidence>
<dbReference type="GO" id="GO:0032934">
    <property type="term" value="F:sterol binding"/>
    <property type="evidence" value="ECO:0007669"/>
    <property type="project" value="InterPro"/>
</dbReference>
<evidence type="ECO:0000313" key="11">
    <source>
        <dbReference type="Proteomes" id="UP000297245"/>
    </source>
</evidence>
<dbReference type="CDD" id="cd00917">
    <property type="entry name" value="PG-PI_TP"/>
    <property type="match status" value="1"/>
</dbReference>
<dbReference type="SUPFAM" id="SSF81296">
    <property type="entry name" value="E set domains"/>
    <property type="match status" value="1"/>
</dbReference>
<dbReference type="SMART" id="SM00737">
    <property type="entry name" value="ML"/>
    <property type="match status" value="1"/>
</dbReference>
<organism evidence="10 11">
    <name type="scientific">Dendrothele bispora (strain CBS 962.96)</name>
    <dbReference type="NCBI Taxonomy" id="1314807"/>
    <lineage>
        <taxon>Eukaryota</taxon>
        <taxon>Fungi</taxon>
        <taxon>Dikarya</taxon>
        <taxon>Basidiomycota</taxon>
        <taxon>Agaricomycotina</taxon>
        <taxon>Agaricomycetes</taxon>
        <taxon>Agaricomycetidae</taxon>
        <taxon>Agaricales</taxon>
        <taxon>Agaricales incertae sedis</taxon>
        <taxon>Dendrothele</taxon>
    </lineage>
</organism>
<dbReference type="EMBL" id="ML179052">
    <property type="protein sequence ID" value="THV04865.1"/>
    <property type="molecule type" value="Genomic_DNA"/>
</dbReference>
<comment type="function">
    <text evidence="1">Catalyzes the intermembrane transfer of phosphatidylglycerol and phosphatidylinositol.</text>
</comment>
<dbReference type="InterPro" id="IPR033917">
    <property type="entry name" value="ML_PG-PI_TP"/>
</dbReference>
<reference evidence="10 11" key="1">
    <citation type="journal article" date="2019" name="Nat. Ecol. Evol.">
        <title>Megaphylogeny resolves global patterns of mushroom evolution.</title>
        <authorList>
            <person name="Varga T."/>
            <person name="Krizsan K."/>
            <person name="Foldi C."/>
            <person name="Dima B."/>
            <person name="Sanchez-Garcia M."/>
            <person name="Sanchez-Ramirez S."/>
            <person name="Szollosi G.J."/>
            <person name="Szarkandi J.G."/>
            <person name="Papp V."/>
            <person name="Albert L."/>
            <person name="Andreopoulos W."/>
            <person name="Angelini C."/>
            <person name="Antonin V."/>
            <person name="Barry K.W."/>
            <person name="Bougher N.L."/>
            <person name="Buchanan P."/>
            <person name="Buyck B."/>
            <person name="Bense V."/>
            <person name="Catcheside P."/>
            <person name="Chovatia M."/>
            <person name="Cooper J."/>
            <person name="Damon W."/>
            <person name="Desjardin D."/>
            <person name="Finy P."/>
            <person name="Geml J."/>
            <person name="Haridas S."/>
            <person name="Hughes K."/>
            <person name="Justo A."/>
            <person name="Karasinski D."/>
            <person name="Kautmanova I."/>
            <person name="Kiss B."/>
            <person name="Kocsube S."/>
            <person name="Kotiranta H."/>
            <person name="LaButti K.M."/>
            <person name="Lechner B.E."/>
            <person name="Liimatainen K."/>
            <person name="Lipzen A."/>
            <person name="Lukacs Z."/>
            <person name="Mihaltcheva S."/>
            <person name="Morgado L.N."/>
            <person name="Niskanen T."/>
            <person name="Noordeloos M.E."/>
            <person name="Ohm R.A."/>
            <person name="Ortiz-Santana B."/>
            <person name="Ovrebo C."/>
            <person name="Racz N."/>
            <person name="Riley R."/>
            <person name="Savchenko A."/>
            <person name="Shiryaev A."/>
            <person name="Soop K."/>
            <person name="Spirin V."/>
            <person name="Szebenyi C."/>
            <person name="Tomsovsky M."/>
            <person name="Tulloss R.E."/>
            <person name="Uehling J."/>
            <person name="Grigoriev I.V."/>
            <person name="Vagvolgyi C."/>
            <person name="Papp T."/>
            <person name="Martin F.M."/>
            <person name="Miettinen O."/>
            <person name="Hibbett D.S."/>
            <person name="Nagy L.G."/>
        </authorList>
    </citation>
    <scope>NUCLEOTIDE SEQUENCE [LARGE SCALE GENOMIC DNA]</scope>
    <source>
        <strain evidence="10 11">CBS 962.96</strain>
    </source>
</reference>
<dbReference type="PANTHER" id="PTHR11306">
    <property type="entry name" value="NIEMANN PICK TYPE C2 PROTEIN NPC2-RELATED"/>
    <property type="match status" value="1"/>
</dbReference>
<evidence type="ECO:0000256" key="8">
    <source>
        <dbReference type="SAM" id="SignalP"/>
    </source>
</evidence>
<feature type="domain" description="MD-2-related lipid-recognition" evidence="9">
    <location>
        <begin position="40"/>
        <end position="162"/>
    </location>
</feature>
<evidence type="ECO:0000256" key="6">
    <source>
        <dbReference type="ARBA" id="ARBA00022729"/>
    </source>
</evidence>
<dbReference type="Proteomes" id="UP000297245">
    <property type="component" value="Unassembled WGS sequence"/>
</dbReference>
<evidence type="ECO:0000256" key="5">
    <source>
        <dbReference type="ARBA" id="ARBA00022448"/>
    </source>
</evidence>
<evidence type="ECO:0000256" key="7">
    <source>
        <dbReference type="ARBA" id="ARBA00023055"/>
    </source>
</evidence>